<evidence type="ECO:0000313" key="3">
    <source>
        <dbReference type="Proteomes" id="UP001160148"/>
    </source>
</evidence>
<dbReference type="Gene3D" id="1.10.238.20">
    <property type="entry name" value="Pheromone/general odorant binding protein domain"/>
    <property type="match status" value="1"/>
</dbReference>
<evidence type="ECO:0000313" key="2">
    <source>
        <dbReference type="EMBL" id="CAI6366339.1"/>
    </source>
</evidence>
<protein>
    <submittedName>
        <fullName evidence="2">Uncharacterized protein</fullName>
    </submittedName>
</protein>
<name>A0AAV0XF86_9HEMI</name>
<sequence length="155" mass="17440">MLNLKVMMFACLSVTAVFCENDQKRYNSNTESCLLETNMSRDEFQAMLATENDSQLVILKTQAHKCMFGCMMRKNHIINNGIVSVDVLNAYVLNFYGTSDYKRRLISKKVEQVVDICTKKDNLPTEECALAGILIPCIAVEANKAGLADEYPEQP</sequence>
<proteinExistence type="predicted"/>
<comment type="caution">
    <text evidence="2">The sequence shown here is derived from an EMBL/GenBank/DDBJ whole genome shotgun (WGS) entry which is preliminary data.</text>
</comment>
<organism evidence="2 3">
    <name type="scientific">Macrosiphum euphorbiae</name>
    <name type="common">potato aphid</name>
    <dbReference type="NCBI Taxonomy" id="13131"/>
    <lineage>
        <taxon>Eukaryota</taxon>
        <taxon>Metazoa</taxon>
        <taxon>Ecdysozoa</taxon>
        <taxon>Arthropoda</taxon>
        <taxon>Hexapoda</taxon>
        <taxon>Insecta</taxon>
        <taxon>Pterygota</taxon>
        <taxon>Neoptera</taxon>
        <taxon>Paraneoptera</taxon>
        <taxon>Hemiptera</taxon>
        <taxon>Sternorrhyncha</taxon>
        <taxon>Aphidomorpha</taxon>
        <taxon>Aphidoidea</taxon>
        <taxon>Aphididae</taxon>
        <taxon>Macrosiphini</taxon>
        <taxon>Macrosiphum</taxon>
    </lineage>
</organism>
<dbReference type="AlphaFoldDB" id="A0AAV0XF86"/>
<dbReference type="InterPro" id="IPR036728">
    <property type="entry name" value="PBP_GOBP_sf"/>
</dbReference>
<gene>
    <name evidence="2" type="ORF">MEUPH1_LOCUS20937</name>
</gene>
<dbReference type="Pfam" id="PF01395">
    <property type="entry name" value="PBP_GOBP"/>
    <property type="match status" value="1"/>
</dbReference>
<dbReference type="SUPFAM" id="SSF47565">
    <property type="entry name" value="Insect pheromone/odorant-binding proteins"/>
    <property type="match status" value="1"/>
</dbReference>
<dbReference type="CDD" id="cd23992">
    <property type="entry name" value="PBP_GOBP"/>
    <property type="match status" value="1"/>
</dbReference>
<feature type="chain" id="PRO_5043740447" evidence="1">
    <location>
        <begin position="20"/>
        <end position="155"/>
    </location>
</feature>
<reference evidence="2 3" key="1">
    <citation type="submission" date="2023-01" db="EMBL/GenBank/DDBJ databases">
        <authorList>
            <person name="Whitehead M."/>
        </authorList>
    </citation>
    <scope>NUCLEOTIDE SEQUENCE [LARGE SCALE GENOMIC DNA]</scope>
</reference>
<accession>A0AAV0XF86</accession>
<evidence type="ECO:0000256" key="1">
    <source>
        <dbReference type="SAM" id="SignalP"/>
    </source>
</evidence>
<keyword evidence="1" id="KW-0732">Signal</keyword>
<dbReference type="EMBL" id="CARXXK010000004">
    <property type="protein sequence ID" value="CAI6366339.1"/>
    <property type="molecule type" value="Genomic_DNA"/>
</dbReference>
<dbReference type="InterPro" id="IPR006170">
    <property type="entry name" value="PBP/GOBP"/>
</dbReference>
<feature type="signal peptide" evidence="1">
    <location>
        <begin position="1"/>
        <end position="19"/>
    </location>
</feature>
<keyword evidence="3" id="KW-1185">Reference proteome</keyword>
<dbReference type="GO" id="GO:0005549">
    <property type="term" value="F:odorant binding"/>
    <property type="evidence" value="ECO:0007669"/>
    <property type="project" value="InterPro"/>
</dbReference>
<dbReference type="Proteomes" id="UP001160148">
    <property type="component" value="Unassembled WGS sequence"/>
</dbReference>